<organism evidence="3 4">
    <name type="scientific">Triparma laevis f. inornata</name>
    <dbReference type="NCBI Taxonomy" id="1714386"/>
    <lineage>
        <taxon>Eukaryota</taxon>
        <taxon>Sar</taxon>
        <taxon>Stramenopiles</taxon>
        <taxon>Ochrophyta</taxon>
        <taxon>Bolidophyceae</taxon>
        <taxon>Parmales</taxon>
        <taxon>Triparmaceae</taxon>
        <taxon>Triparma</taxon>
    </lineage>
</organism>
<keyword evidence="2" id="KW-1133">Transmembrane helix</keyword>
<feature type="compositionally biased region" description="Basic residues" evidence="1">
    <location>
        <begin position="143"/>
        <end position="152"/>
    </location>
</feature>
<sequence>MKKELAYTALVAHEQCEGSAVALCGAQSEEPMFAFAISFETDSSAPPAPLEEQDEPRPFLFFRKGAGHRARHLARAAKRKLFVWLEDDSEHSEETPHFYGKDGAGIHHDHDHDHNKHHGGHDHAVATSPPPPLDPLPPLTPPHPKKPCHRHGPQLQTAQYGFGQDIDKCIKDLVMSDSPDLSSECKQAITNVEIINEELNNEILMEQAAEEFAALSFFCFTFLLTLMLLRCVFRKHGEKFRAKRMLRRGIIQAVYEDEDLKAAVEAKTGLTLGDVAPIRQDRANSAPEKCGCGCLIRTICRGLLFAFMTVFLLHVFFFFPIMLPITLLLLGVKACYGKRRGQEGGEEYPAAAAVGSNGVDLELHEVGVTTKGASVYVGVPTTVV</sequence>
<proteinExistence type="predicted"/>
<gene>
    <name evidence="3" type="ORF">TL16_g02725</name>
</gene>
<feature type="transmembrane region" description="Helical" evidence="2">
    <location>
        <begin position="303"/>
        <end position="330"/>
    </location>
</feature>
<evidence type="ECO:0000313" key="4">
    <source>
        <dbReference type="Proteomes" id="UP001162640"/>
    </source>
</evidence>
<evidence type="ECO:0000313" key="3">
    <source>
        <dbReference type="EMBL" id="GMH58949.1"/>
    </source>
</evidence>
<dbReference type="Proteomes" id="UP001162640">
    <property type="component" value="Unassembled WGS sequence"/>
</dbReference>
<evidence type="ECO:0000256" key="1">
    <source>
        <dbReference type="SAM" id="MobiDB-lite"/>
    </source>
</evidence>
<comment type="caution">
    <text evidence="3">The sequence shown here is derived from an EMBL/GenBank/DDBJ whole genome shotgun (WGS) entry which is preliminary data.</text>
</comment>
<name>A0A9W6ZQJ1_9STRA</name>
<dbReference type="EMBL" id="BLQM01000068">
    <property type="protein sequence ID" value="GMH58949.1"/>
    <property type="molecule type" value="Genomic_DNA"/>
</dbReference>
<keyword evidence="2" id="KW-0812">Transmembrane</keyword>
<feature type="transmembrane region" description="Helical" evidence="2">
    <location>
        <begin position="212"/>
        <end position="233"/>
    </location>
</feature>
<dbReference type="AlphaFoldDB" id="A0A9W6ZQJ1"/>
<accession>A0A9W6ZQJ1</accession>
<feature type="compositionally biased region" description="Pro residues" evidence="1">
    <location>
        <begin position="128"/>
        <end position="142"/>
    </location>
</feature>
<reference evidence="4" key="1">
    <citation type="journal article" date="2023" name="Commun. Biol.">
        <title>Genome analysis of Parmales, the sister group of diatoms, reveals the evolutionary specialization of diatoms from phago-mixotrophs to photoautotrophs.</title>
        <authorList>
            <person name="Ban H."/>
            <person name="Sato S."/>
            <person name="Yoshikawa S."/>
            <person name="Yamada K."/>
            <person name="Nakamura Y."/>
            <person name="Ichinomiya M."/>
            <person name="Sato N."/>
            <person name="Blanc-Mathieu R."/>
            <person name="Endo H."/>
            <person name="Kuwata A."/>
            <person name="Ogata H."/>
        </authorList>
    </citation>
    <scope>NUCLEOTIDE SEQUENCE [LARGE SCALE GENOMIC DNA]</scope>
</reference>
<evidence type="ECO:0000256" key="2">
    <source>
        <dbReference type="SAM" id="Phobius"/>
    </source>
</evidence>
<keyword evidence="2" id="KW-0472">Membrane</keyword>
<protein>
    <submittedName>
        <fullName evidence="3">Uncharacterized protein</fullName>
    </submittedName>
</protein>
<feature type="region of interest" description="Disordered" evidence="1">
    <location>
        <begin position="93"/>
        <end position="154"/>
    </location>
</feature>
<feature type="compositionally biased region" description="Basic and acidic residues" evidence="1">
    <location>
        <begin position="93"/>
        <end position="114"/>
    </location>
</feature>